<dbReference type="Proteomes" id="UP000460412">
    <property type="component" value="Unassembled WGS sequence"/>
</dbReference>
<dbReference type="Gene3D" id="3.40.50.720">
    <property type="entry name" value="NAD(P)-binding Rossmann-like Domain"/>
    <property type="match status" value="1"/>
</dbReference>
<feature type="domain" description="Ketopantoate reductase N-terminal" evidence="1">
    <location>
        <begin position="448"/>
        <end position="510"/>
    </location>
</feature>
<dbReference type="AlphaFoldDB" id="A0A7X3SJ01"/>
<comment type="caution">
    <text evidence="2">The sequence shown here is derived from an EMBL/GenBank/DDBJ whole genome shotgun (WGS) entry which is preliminary data.</text>
</comment>
<evidence type="ECO:0000259" key="1">
    <source>
        <dbReference type="Pfam" id="PF02558"/>
    </source>
</evidence>
<gene>
    <name evidence="2" type="ORF">GN277_10940</name>
</gene>
<name>A0A7X3SJ01_9FIRM</name>
<evidence type="ECO:0000313" key="2">
    <source>
        <dbReference type="EMBL" id="MXP75879.1"/>
    </source>
</evidence>
<evidence type="ECO:0000313" key="3">
    <source>
        <dbReference type="Proteomes" id="UP000460412"/>
    </source>
</evidence>
<protein>
    <recommendedName>
        <fullName evidence="1">Ketopantoate reductase N-terminal domain-containing protein</fullName>
    </recommendedName>
</protein>
<keyword evidence="3" id="KW-1185">Reference proteome</keyword>
<accession>A0A7X3SJ01</accession>
<proteinExistence type="predicted"/>
<reference evidence="2 3" key="1">
    <citation type="submission" date="2019-12" db="EMBL/GenBank/DDBJ databases">
        <title>Sporaefaciens musculi gen. nov., sp. nov., a novel bacterium isolated from the caecum of an obese mouse.</title>
        <authorList>
            <person name="Rasmussen T.S."/>
            <person name="Streidl T."/>
            <person name="Hitch T.C.A."/>
            <person name="Wortmann E."/>
            <person name="Deptula P."/>
            <person name="Hansen M."/>
            <person name="Nielsen D.S."/>
            <person name="Clavel T."/>
            <person name="Vogensen F.K."/>
        </authorList>
    </citation>
    <scope>NUCLEOTIDE SEQUENCE [LARGE SCALE GENOMIC DNA]</scope>
    <source>
        <strain evidence="2 3">WCA-9-b2</strain>
    </source>
</reference>
<sequence length="534" mass="62072">MPIKGMICFGQGYMSLNTIAERKGIKIIKEDISPIRERQGCTQTLFWANMEGKLYHSDECQRRYERFLAERSDIPIFSREELLALFVQEEALPMIPLMRAQPKYEIGIAQTGMSFIPHIFTETRTIDEDLEWECERLYGRGDIAIRPHRYKFSAAESLDNRADIDSFVLSCKRVTSVSSNALITAMMWNRVACCKENLLSGSFMAEKDFQSEKVVDLKFLNYLIFAFQVPGFELFFNQDYWEWRFTYPAESEIYKKHLEICLEKAGITREIFKLSHDERMRYLLRLRGCDEYLINDICTYSENQQVDYYMPVSLLLLGARKYYCRNISQDGFIHSTWHVDAADEMPYFSIDLMGGVGAYIRSFKICIYDTEGTVAYEKTISGVEYMLPSEMLKVSFQIKGQYTICAKWNYLNTMDFLKYSAQERGCSSDIAIYRPKFPQAYFKKGTQIVLYGAGAVGKHYYKQLQQMGDCKIILWVDQKYEQCVQNGLPVSAVEKIQSVEFDYVLVAVKDRGIVREIIETLSKLGIARDTIVWT</sequence>
<organism evidence="2 3">
    <name type="scientific">Sporofaciens musculi</name>
    <dbReference type="NCBI Taxonomy" id="2681861"/>
    <lineage>
        <taxon>Bacteria</taxon>
        <taxon>Bacillati</taxon>
        <taxon>Bacillota</taxon>
        <taxon>Clostridia</taxon>
        <taxon>Lachnospirales</taxon>
        <taxon>Lachnospiraceae</taxon>
        <taxon>Sporofaciens</taxon>
    </lineage>
</organism>
<dbReference type="InterPro" id="IPR013332">
    <property type="entry name" value="KPR_N"/>
</dbReference>
<dbReference type="EMBL" id="WUQX01000001">
    <property type="protein sequence ID" value="MXP75879.1"/>
    <property type="molecule type" value="Genomic_DNA"/>
</dbReference>
<dbReference type="Pfam" id="PF02558">
    <property type="entry name" value="ApbA"/>
    <property type="match status" value="1"/>
</dbReference>